<dbReference type="AlphaFoldDB" id="A0A3S5YEC8"/>
<dbReference type="FunFam" id="3.90.100.10:FF:000001">
    <property type="entry name" value="Lysine decarboxylase, inducible"/>
    <property type="match status" value="1"/>
</dbReference>
<evidence type="ECO:0000256" key="2">
    <source>
        <dbReference type="ARBA" id="ARBA00010671"/>
    </source>
</evidence>
<comment type="catalytic activity">
    <reaction evidence="9">
        <text>L-ornithine + H(+) = putrescine + CO2</text>
        <dbReference type="Rhea" id="RHEA:22964"/>
        <dbReference type="ChEBI" id="CHEBI:15378"/>
        <dbReference type="ChEBI" id="CHEBI:16526"/>
        <dbReference type="ChEBI" id="CHEBI:46911"/>
        <dbReference type="ChEBI" id="CHEBI:326268"/>
        <dbReference type="EC" id="4.1.1.17"/>
    </reaction>
</comment>
<evidence type="ECO:0000313" key="12">
    <source>
        <dbReference type="EMBL" id="OLV93626.1"/>
    </source>
</evidence>
<evidence type="ECO:0000256" key="9">
    <source>
        <dbReference type="ARBA" id="ARBA00049127"/>
    </source>
</evidence>
<dbReference type="Pfam" id="PF03711">
    <property type="entry name" value="OKR_DC_1_C"/>
    <property type="match status" value="1"/>
</dbReference>
<dbReference type="Proteomes" id="UP000868500">
    <property type="component" value="Unassembled WGS sequence"/>
</dbReference>
<accession>A0A3S5YEC8</accession>
<dbReference type="GO" id="GO:0005829">
    <property type="term" value="C:cytosol"/>
    <property type="evidence" value="ECO:0007669"/>
    <property type="project" value="TreeGrafter"/>
</dbReference>
<dbReference type="EC" id="4.1.1.17" evidence="8"/>
<dbReference type="InterPro" id="IPR005308">
    <property type="entry name" value="OKR_de-COase_N"/>
</dbReference>
<sequence length="711" mass="79438">MKSMNIAASGELISRLSTHRNVVALDRTDFTDVAAVVITAADSRSGILALLKRTGFNLPVFMLTDEPVSVPAGVTAIISGNAQEWLELENAACLYEEGLLPPFYDTLTQYVEMGNSTFACPGHQHGEFFRKHPAGRHFYNFFGENLFRADMCNADVKLGDLLIHEGSAKHAQKFAAKVFNADKTYFVLNGTSAANKVVTNALLTRGDLVLFDRNNHKSNHHGALIQAGATPVYLEATRNPFGFIGGIDARCFDETYLRDQIRDVVPERADAPRPFRLAIIQLGTYDGTIYNARQVVDNIGHLCDYILFDSAWVGYEQFIDMMADTSPLLLDLSENDPGIFVTQSVHKQQAGFSQTSQIHKKDNHIRGQARFCPHKRLNNAFMLHASTSPFYPLFAALDINAKIHEGESGRRLWAECVALGIDARKAILARCQMIRPFIPPTVDGKSWQAYSTAELARERRFFSFTPGEKWHGFEGYADDQYFVDPCKLLLTTPGIDAETGRYTDFGIPATILAHYLRENGIVPEKCDLNSILFLLTPAENEEKLARLVAMLAQFERHIEDDMPLADVLPTVFQKYPVRYRDYTLRELCQEMHDLYVSLDVKDLQKAMFRKESLPHMAMNPQDANRAFIRGDVELVRISEAGGRIAAEGALPYPPGVLCVVPGEIWGGAAQRYFLALEEGINLLPGFSPELQGVYSETDADGIKRLYGYVLK</sequence>
<comment type="cofactor">
    <cofactor evidence="1">
        <name>pyridoxal 5'-phosphate</name>
        <dbReference type="ChEBI" id="CHEBI:597326"/>
    </cofactor>
</comment>
<evidence type="ECO:0000259" key="11">
    <source>
        <dbReference type="PROSITE" id="PS00703"/>
    </source>
</evidence>
<dbReference type="GO" id="GO:0004586">
    <property type="term" value="F:ornithine decarboxylase activity"/>
    <property type="evidence" value="ECO:0007669"/>
    <property type="project" value="UniProtKB-EC"/>
</dbReference>
<evidence type="ECO:0000256" key="5">
    <source>
        <dbReference type="ARBA" id="ARBA00023066"/>
    </source>
</evidence>
<dbReference type="PIRSF" id="PIRSF009393">
    <property type="entry name" value="Orn_decarb"/>
    <property type="match status" value="1"/>
</dbReference>
<evidence type="ECO:0000256" key="1">
    <source>
        <dbReference type="ARBA" id="ARBA00001933"/>
    </source>
</evidence>
<gene>
    <name evidence="12" type="ORF">P298_03800</name>
</gene>
<dbReference type="InterPro" id="IPR000310">
    <property type="entry name" value="Orn/Lys/Arg_deCO2ase_major_dom"/>
</dbReference>
<dbReference type="PANTHER" id="PTHR45229:SF4">
    <property type="entry name" value="CONSTITUTIVE ORNITHINE DECARBOXYLASE"/>
    <property type="match status" value="1"/>
</dbReference>
<dbReference type="GO" id="GO:0006520">
    <property type="term" value="P:amino acid metabolic process"/>
    <property type="evidence" value="ECO:0007669"/>
    <property type="project" value="InterPro"/>
</dbReference>
<dbReference type="PANTHER" id="PTHR45229">
    <property type="entry name" value="CONSTITUTIVE ORNITHINE DECARBOXYLASE"/>
    <property type="match status" value="1"/>
</dbReference>
<dbReference type="InterPro" id="IPR015424">
    <property type="entry name" value="PyrdxlP-dep_Trfase"/>
</dbReference>
<dbReference type="InterPro" id="IPR011193">
    <property type="entry name" value="Orn/lys/arg_de-COase"/>
</dbReference>
<dbReference type="FunFam" id="3.40.50.220:FF:000002">
    <property type="entry name" value="Ornithine decarboxylase, constitutive"/>
    <property type="match status" value="1"/>
</dbReference>
<dbReference type="EMBL" id="AWRC01000057">
    <property type="protein sequence ID" value="OLV93626.1"/>
    <property type="molecule type" value="Genomic_DNA"/>
</dbReference>
<comment type="similarity">
    <text evidence="2">Belongs to the Orn/Lys/Arg decarboxylase class-I family.</text>
</comment>
<dbReference type="SUPFAM" id="SSF52172">
    <property type="entry name" value="CheY-like"/>
    <property type="match status" value="1"/>
</dbReference>
<dbReference type="FunFam" id="3.40.640.10:FF:000008">
    <property type="entry name" value="Lysine decarboxylase, inducible"/>
    <property type="match status" value="1"/>
</dbReference>
<organism evidence="12">
    <name type="scientific">Salmonella enterica subsp. arizonae serovar 18:z4,z23:- str. CVM N26626</name>
    <dbReference type="NCBI Taxonomy" id="1395119"/>
    <lineage>
        <taxon>Bacteria</taxon>
        <taxon>Pseudomonadati</taxon>
        <taxon>Pseudomonadota</taxon>
        <taxon>Gammaproteobacteria</taxon>
        <taxon>Enterobacterales</taxon>
        <taxon>Enterobacteriaceae</taxon>
        <taxon>Salmonella</taxon>
    </lineage>
</organism>
<dbReference type="Gene3D" id="3.40.50.220">
    <property type="match status" value="1"/>
</dbReference>
<evidence type="ECO:0000256" key="6">
    <source>
        <dbReference type="ARBA" id="ARBA00023239"/>
    </source>
</evidence>
<dbReference type="InterPro" id="IPR036633">
    <property type="entry name" value="Prn/Lys/Arg_de-COase_C_sf"/>
</dbReference>
<evidence type="ECO:0000256" key="8">
    <source>
        <dbReference type="ARBA" id="ARBA00034138"/>
    </source>
</evidence>
<protein>
    <recommendedName>
        <fullName evidence="8">ornithine decarboxylase</fullName>
        <ecNumber evidence="8">4.1.1.17</ecNumber>
    </recommendedName>
</protein>
<dbReference type="InterPro" id="IPR011006">
    <property type="entry name" value="CheY-like_superfamily"/>
</dbReference>
<evidence type="ECO:0000256" key="10">
    <source>
        <dbReference type="PIRSR" id="PIRSR009393-1"/>
    </source>
</evidence>
<feature type="domain" description="Orn/Lys/Arg decarboxylases family 1 pyridoxal-P attachment site" evidence="11">
    <location>
        <begin position="342"/>
        <end position="356"/>
    </location>
</feature>
<dbReference type="Pfam" id="PF01276">
    <property type="entry name" value="OKR_DC_1"/>
    <property type="match status" value="1"/>
</dbReference>
<dbReference type="InterPro" id="IPR027464">
    <property type="entry name" value="Ornithine_deCO2ase_N"/>
</dbReference>
<keyword evidence="3" id="KW-0210">Decarboxylase</keyword>
<dbReference type="SUPFAM" id="SSF55904">
    <property type="entry name" value="Ornithine decarboxylase C-terminal domain"/>
    <property type="match status" value="1"/>
</dbReference>
<keyword evidence="4 10" id="KW-0663">Pyridoxal phosphate</keyword>
<dbReference type="PROSITE" id="PS00703">
    <property type="entry name" value="OKR_DC_1"/>
    <property type="match status" value="1"/>
</dbReference>
<evidence type="ECO:0000256" key="3">
    <source>
        <dbReference type="ARBA" id="ARBA00022793"/>
    </source>
</evidence>
<evidence type="ECO:0000256" key="7">
    <source>
        <dbReference type="ARBA" id="ARBA00034115"/>
    </source>
</evidence>
<dbReference type="NCBIfam" id="NF010092">
    <property type="entry name" value="PRK13578.1"/>
    <property type="match status" value="1"/>
</dbReference>
<dbReference type="InterPro" id="IPR015421">
    <property type="entry name" value="PyrdxlP-dep_Trfase_major"/>
</dbReference>
<dbReference type="Gene3D" id="3.40.640.10">
    <property type="entry name" value="Type I PLP-dependent aspartate aminotransferase-like (Major domain)"/>
    <property type="match status" value="1"/>
</dbReference>
<dbReference type="CDD" id="cd00615">
    <property type="entry name" value="Orn_deC_like"/>
    <property type="match status" value="1"/>
</dbReference>
<dbReference type="InterPro" id="IPR015422">
    <property type="entry name" value="PyrdxlP-dep_Trfase_small"/>
</dbReference>
<keyword evidence="6" id="KW-0456">Lyase</keyword>
<dbReference type="Gene3D" id="3.90.100.10">
    <property type="entry name" value="Orn/Lys/Arg decarboxylase, C-terminal domain"/>
    <property type="match status" value="1"/>
</dbReference>
<reference evidence="12" key="1">
    <citation type="submission" date="2013-09" db="EMBL/GenBank/DDBJ databases">
        <title>Salmonella enterica subsp. IIIa serovar 18:z4:z23:-.</title>
        <authorList>
            <person name="Chen Y."/>
            <person name="Li C."/>
            <person name="Mcdermott P."/>
            <person name="Zhao S."/>
        </authorList>
    </citation>
    <scope>NUCLEOTIDE SEQUENCE [LARGE SCALE GENOMIC DNA]</scope>
    <source>
        <strain evidence="12">N26626</strain>
    </source>
</reference>
<proteinExistence type="inferred from homology"/>
<dbReference type="Pfam" id="PF03709">
    <property type="entry name" value="OKR_DC_1_N"/>
    <property type="match status" value="1"/>
</dbReference>
<comment type="caution">
    <text evidence="12">The sequence shown here is derived from an EMBL/GenBank/DDBJ whole genome shotgun (WGS) entry which is preliminary data.</text>
</comment>
<name>A0A3S5YEC8_SALER</name>
<evidence type="ECO:0000256" key="4">
    <source>
        <dbReference type="ARBA" id="ARBA00022898"/>
    </source>
</evidence>
<dbReference type="FunFam" id="3.90.1150.10:FF:000032">
    <property type="entry name" value="Ornithine decarboxylase SpeF"/>
    <property type="match status" value="1"/>
</dbReference>
<feature type="modified residue" description="N6-(pyridoxal phosphate)lysine" evidence="10">
    <location>
        <position position="347"/>
    </location>
</feature>
<keyword evidence="5" id="KW-0745">Spermidine biosynthesis</keyword>
<dbReference type="Gene3D" id="3.90.1150.10">
    <property type="entry name" value="Aspartate Aminotransferase, domain 1"/>
    <property type="match status" value="1"/>
</dbReference>
<dbReference type="OrthoDB" id="9761189at2"/>
<dbReference type="GO" id="GO:0008295">
    <property type="term" value="P:spermidine biosynthetic process"/>
    <property type="evidence" value="ECO:0007669"/>
    <property type="project" value="UniProtKB-KW"/>
</dbReference>
<dbReference type="GO" id="GO:0030170">
    <property type="term" value="F:pyridoxal phosphate binding"/>
    <property type="evidence" value="ECO:0007669"/>
    <property type="project" value="TreeGrafter"/>
</dbReference>
<dbReference type="InterPro" id="IPR008286">
    <property type="entry name" value="Prn/Lys/Arg_de-COase_C"/>
</dbReference>
<dbReference type="SUPFAM" id="SSF53383">
    <property type="entry name" value="PLP-dependent transferases"/>
    <property type="match status" value="1"/>
</dbReference>
<comment type="pathway">
    <text evidence="7">Amine and polyamine biosynthesis; putrescine biosynthesis via L-ornithine pathway; putrescine from L-ornithine: step 1/1.</text>
</comment>